<dbReference type="Pfam" id="PF03441">
    <property type="entry name" value="FAD_binding_7"/>
    <property type="match status" value="1"/>
</dbReference>
<evidence type="ECO:0000256" key="1">
    <source>
        <dbReference type="ARBA" id="ARBA00005862"/>
    </source>
</evidence>
<comment type="cofactor">
    <cofactor evidence="5">
        <name>FAD</name>
        <dbReference type="ChEBI" id="CHEBI:57692"/>
    </cofactor>
    <text evidence="5">Binds 1 FAD per subunit.</text>
</comment>
<dbReference type="PROSITE" id="PS51645">
    <property type="entry name" value="PHR_CRY_ALPHA_BETA"/>
    <property type="match status" value="1"/>
</dbReference>
<accession>A0A3S3P1S4</accession>
<evidence type="ECO:0000313" key="9">
    <source>
        <dbReference type="Proteomes" id="UP000285301"/>
    </source>
</evidence>
<dbReference type="SUPFAM" id="SSF48173">
    <property type="entry name" value="Cryptochrome/photolyase FAD-binding domain"/>
    <property type="match status" value="1"/>
</dbReference>
<dbReference type="GO" id="GO:0043153">
    <property type="term" value="P:entrainment of circadian clock by photoperiod"/>
    <property type="evidence" value="ECO:0007669"/>
    <property type="project" value="TreeGrafter"/>
</dbReference>
<dbReference type="OrthoDB" id="435881at2759"/>
<dbReference type="GO" id="GO:0003904">
    <property type="term" value="F:deoxyribodipyrimidine photo-lyase activity"/>
    <property type="evidence" value="ECO:0007669"/>
    <property type="project" value="TreeGrafter"/>
</dbReference>
<evidence type="ECO:0000259" key="7">
    <source>
        <dbReference type="PROSITE" id="PS51645"/>
    </source>
</evidence>
<dbReference type="AlphaFoldDB" id="A0A3S3P1S4"/>
<protein>
    <submittedName>
        <fullName evidence="8">Cryptochrome-2-like protein</fullName>
    </submittedName>
</protein>
<dbReference type="GO" id="GO:0032922">
    <property type="term" value="P:circadian regulation of gene expression"/>
    <property type="evidence" value="ECO:0007669"/>
    <property type="project" value="TreeGrafter"/>
</dbReference>
<dbReference type="PANTHER" id="PTHR11455">
    <property type="entry name" value="CRYPTOCHROME"/>
    <property type="match status" value="1"/>
</dbReference>
<dbReference type="FunFam" id="1.10.579.10:FF:000004">
    <property type="entry name" value="Cryptochrome-1"/>
    <property type="match status" value="1"/>
</dbReference>
<name>A0A3S3P1S4_9ACAR</name>
<dbReference type="GO" id="GO:0071949">
    <property type="term" value="F:FAD binding"/>
    <property type="evidence" value="ECO:0007669"/>
    <property type="project" value="TreeGrafter"/>
</dbReference>
<sequence length="509" mass="58777">MNGIYWFRKALRLHDNPALSEAVEKCETLFPLFILDPSIRSFVKVGANRWRFLVQSLQDLDRSLREANLRLIVIRGTPKDLMPKLIDKWKINLIAYEMDTEPFAIKRDQEIDQIANKLKVELIKRVSHTLYDPNDILRNSASKSTPFTYQGFLTTLSKMGSLSPPLPVPDFSHLHPIEKYLKNEPCELPTLEELGIKESECGPCLFPGGETEAIKRMEQTLSDHKWVVSFAKPNTSPNSLKPSTTVLSPYLKFGCLSCRRLYFKLKEIESKSSKCTQPPVSLVGQLLWREFFYANAALTPNFDKMVGNPICKQIEWDKNDEHLKAWKEGRTGYPFIDAIMIQLKTEGWIHHLARHAVACFLTRGDLWISWEDGLKVFEEYLLDADWSLNAGNWLWLSASAFFHQYFRVYSPISFGKKTDPNGDFIRKYIPVLRRFPKEHIYEPWKAPKFVQQNCKCLIGVDYPKPIVDHETVRKINLSKMAKAYANNKAESIVEETGDVLMSPKKKKKI</sequence>
<organism evidence="8 9">
    <name type="scientific">Dinothrombium tinctorium</name>
    <dbReference type="NCBI Taxonomy" id="1965070"/>
    <lineage>
        <taxon>Eukaryota</taxon>
        <taxon>Metazoa</taxon>
        <taxon>Ecdysozoa</taxon>
        <taxon>Arthropoda</taxon>
        <taxon>Chelicerata</taxon>
        <taxon>Arachnida</taxon>
        <taxon>Acari</taxon>
        <taxon>Acariformes</taxon>
        <taxon>Trombidiformes</taxon>
        <taxon>Prostigmata</taxon>
        <taxon>Anystina</taxon>
        <taxon>Parasitengona</taxon>
        <taxon>Trombidioidea</taxon>
        <taxon>Trombidiidae</taxon>
        <taxon>Dinothrombium</taxon>
    </lineage>
</organism>
<evidence type="ECO:0000256" key="5">
    <source>
        <dbReference type="PIRSR" id="PIRSR602081-1"/>
    </source>
</evidence>
<keyword evidence="9" id="KW-1185">Reference proteome</keyword>
<dbReference type="STRING" id="1965070.A0A3S3P1S4"/>
<feature type="binding site" evidence="5">
    <location>
        <begin position="244"/>
        <end position="248"/>
    </location>
    <ligand>
        <name>FAD</name>
        <dbReference type="ChEBI" id="CHEBI:57692"/>
    </ligand>
</feature>
<dbReference type="Gene3D" id="1.10.579.10">
    <property type="entry name" value="DNA Cyclobutane Dipyrimidine Photolyase, subunit A, domain 3"/>
    <property type="match status" value="1"/>
</dbReference>
<comment type="caution">
    <text evidence="8">The sequence shown here is derived from an EMBL/GenBank/DDBJ whole genome shotgun (WGS) entry which is preliminary data.</text>
</comment>
<dbReference type="SUPFAM" id="SSF52425">
    <property type="entry name" value="Cryptochrome/photolyase, N-terminal domain"/>
    <property type="match status" value="1"/>
</dbReference>
<dbReference type="GO" id="GO:0005634">
    <property type="term" value="C:nucleus"/>
    <property type="evidence" value="ECO:0007669"/>
    <property type="project" value="TreeGrafter"/>
</dbReference>
<feature type="site" description="Electron transfer via tryptophanyl radical" evidence="6">
    <location>
        <position position="393"/>
    </location>
</feature>
<comment type="similarity">
    <text evidence="1">Belongs to the DNA photolyase class-1 family.</text>
</comment>
<dbReference type="InterPro" id="IPR005101">
    <property type="entry name" value="Cryptochr/Photolyase_FAD-bd"/>
</dbReference>
<feature type="binding site" evidence="5">
    <location>
        <begin position="383"/>
        <end position="385"/>
    </location>
    <ligand>
        <name>FAD</name>
        <dbReference type="ChEBI" id="CHEBI:57692"/>
    </ligand>
</feature>
<dbReference type="Pfam" id="PF00875">
    <property type="entry name" value="DNA_photolyase"/>
    <property type="match status" value="1"/>
</dbReference>
<dbReference type="InterPro" id="IPR036155">
    <property type="entry name" value="Crypto/Photolyase_N_sf"/>
</dbReference>
<feature type="site" description="Electron transfer via tryptophanyl radical" evidence="6">
    <location>
        <position position="370"/>
    </location>
</feature>
<dbReference type="Gene3D" id="3.40.50.620">
    <property type="entry name" value="HUPs"/>
    <property type="match status" value="1"/>
</dbReference>
<evidence type="ECO:0000313" key="8">
    <source>
        <dbReference type="EMBL" id="RWS10201.1"/>
    </source>
</evidence>
<feature type="domain" description="Photolyase/cryptochrome alpha/beta" evidence="7">
    <location>
        <begin position="1"/>
        <end position="130"/>
    </location>
</feature>
<proteinExistence type="inferred from homology"/>
<evidence type="ECO:0000256" key="6">
    <source>
        <dbReference type="PIRSR" id="PIRSR602081-2"/>
    </source>
</evidence>
<dbReference type="PANTHER" id="PTHR11455:SF9">
    <property type="entry name" value="CRYPTOCHROME CIRCADIAN CLOCK 5 ISOFORM X1"/>
    <property type="match status" value="1"/>
</dbReference>
<dbReference type="GO" id="GO:0003677">
    <property type="term" value="F:DNA binding"/>
    <property type="evidence" value="ECO:0007669"/>
    <property type="project" value="TreeGrafter"/>
</dbReference>
<gene>
    <name evidence="8" type="ORF">B4U79_00322</name>
</gene>
<feature type="binding site" evidence="5">
    <location>
        <begin position="285"/>
        <end position="292"/>
    </location>
    <ligand>
        <name>FAD</name>
        <dbReference type="ChEBI" id="CHEBI:57692"/>
    </ligand>
</feature>
<dbReference type="Gene3D" id="1.25.40.80">
    <property type="match status" value="1"/>
</dbReference>
<keyword evidence="3" id="KW-0547">Nucleotide-binding</keyword>
<evidence type="ECO:0000256" key="2">
    <source>
        <dbReference type="ARBA" id="ARBA00022630"/>
    </source>
</evidence>
<dbReference type="InterPro" id="IPR014729">
    <property type="entry name" value="Rossmann-like_a/b/a_fold"/>
</dbReference>
<dbReference type="Proteomes" id="UP000285301">
    <property type="component" value="Unassembled WGS sequence"/>
</dbReference>
<dbReference type="InterPro" id="IPR002081">
    <property type="entry name" value="Cryptochrome/DNA_photolyase_1"/>
</dbReference>
<keyword evidence="4 5" id="KW-0274">FAD</keyword>
<evidence type="ECO:0000256" key="4">
    <source>
        <dbReference type="ARBA" id="ARBA00022827"/>
    </source>
</evidence>
<dbReference type="InterPro" id="IPR036134">
    <property type="entry name" value="Crypto/Photolyase_FAD-like_sf"/>
</dbReference>
<keyword evidence="2 5" id="KW-0285">Flavoprotein</keyword>
<evidence type="ECO:0000256" key="3">
    <source>
        <dbReference type="ARBA" id="ARBA00022741"/>
    </source>
</evidence>
<dbReference type="InterPro" id="IPR006050">
    <property type="entry name" value="DNA_photolyase_N"/>
</dbReference>
<reference evidence="8 9" key="1">
    <citation type="journal article" date="2018" name="Gigascience">
        <title>Genomes of trombidid mites reveal novel predicted allergens and laterally-transferred genes associated with secondary metabolism.</title>
        <authorList>
            <person name="Dong X."/>
            <person name="Chaisiri K."/>
            <person name="Xia D."/>
            <person name="Armstrong S.D."/>
            <person name="Fang Y."/>
            <person name="Donnelly M.J."/>
            <person name="Kadowaki T."/>
            <person name="McGarry J.W."/>
            <person name="Darby A.C."/>
            <person name="Makepeace B.L."/>
        </authorList>
    </citation>
    <scope>NUCLEOTIDE SEQUENCE [LARGE SCALE GENOMIC DNA]</scope>
    <source>
        <strain evidence="8">UoL-WK</strain>
    </source>
</reference>
<dbReference type="EMBL" id="NCKU01002187">
    <property type="protein sequence ID" value="RWS10201.1"/>
    <property type="molecule type" value="Genomic_DNA"/>
</dbReference>
<dbReference type="GO" id="GO:0005737">
    <property type="term" value="C:cytoplasm"/>
    <property type="evidence" value="ECO:0007669"/>
    <property type="project" value="TreeGrafter"/>
</dbReference>
<feature type="site" description="Electron transfer via tryptophanyl radical" evidence="6">
    <location>
        <position position="316"/>
    </location>
</feature>